<dbReference type="Pfam" id="PF00656">
    <property type="entry name" value="Peptidase_C14"/>
    <property type="match status" value="1"/>
</dbReference>
<feature type="repeat" description="WD" evidence="3">
    <location>
        <begin position="204"/>
        <end position="242"/>
    </location>
</feature>
<dbReference type="InterPro" id="IPR011600">
    <property type="entry name" value="Pept_C14_caspase"/>
</dbReference>
<dbReference type="SUPFAM" id="SSF50978">
    <property type="entry name" value="WD40 repeat-like"/>
    <property type="match status" value="2"/>
</dbReference>
<dbReference type="EMBL" id="JABANE010000118">
    <property type="protein sequence ID" value="NME71852.1"/>
    <property type="molecule type" value="Genomic_DNA"/>
</dbReference>
<dbReference type="PANTHER" id="PTHR44019:SF8">
    <property type="entry name" value="POC1 CENTRIOLAR PROTEIN HOMOLOG"/>
    <property type="match status" value="1"/>
</dbReference>
<dbReference type="Pfam" id="PF00400">
    <property type="entry name" value="WD40"/>
    <property type="match status" value="3"/>
</dbReference>
<dbReference type="Gene3D" id="3.40.50.1460">
    <property type="match status" value="1"/>
</dbReference>
<dbReference type="SMART" id="SM00320">
    <property type="entry name" value="WD40"/>
    <property type="match status" value="9"/>
</dbReference>
<evidence type="ECO:0000256" key="3">
    <source>
        <dbReference type="PROSITE-ProRule" id="PRU00221"/>
    </source>
</evidence>
<evidence type="ECO:0000256" key="1">
    <source>
        <dbReference type="ARBA" id="ARBA00022574"/>
    </source>
</evidence>
<feature type="repeat" description="WD" evidence="3">
    <location>
        <begin position="74"/>
        <end position="115"/>
    </location>
</feature>
<dbReference type="InterPro" id="IPR036322">
    <property type="entry name" value="WD40_repeat_dom_sf"/>
</dbReference>
<evidence type="ECO:0000259" key="4">
    <source>
        <dbReference type="Pfam" id="PF00656"/>
    </source>
</evidence>
<dbReference type="InterPro" id="IPR001680">
    <property type="entry name" value="WD40_rpt"/>
</dbReference>
<dbReference type="PANTHER" id="PTHR44019">
    <property type="entry name" value="WD REPEAT-CONTAINING PROTEIN 55"/>
    <property type="match status" value="1"/>
</dbReference>
<feature type="domain" description="Peptidase C14 caspase" evidence="4">
    <location>
        <begin position="800"/>
        <end position="1051"/>
    </location>
</feature>
<dbReference type="InterPro" id="IPR050505">
    <property type="entry name" value="WDR55/POC1"/>
</dbReference>
<evidence type="ECO:0000313" key="6">
    <source>
        <dbReference type="Proteomes" id="UP000576082"/>
    </source>
</evidence>
<dbReference type="Proteomes" id="UP000576082">
    <property type="component" value="Unassembled WGS sequence"/>
</dbReference>
<dbReference type="Gene3D" id="2.130.10.10">
    <property type="entry name" value="YVTN repeat-like/Quinoprotein amine dehydrogenase"/>
    <property type="match status" value="2"/>
</dbReference>
<dbReference type="InterPro" id="IPR015943">
    <property type="entry name" value="WD40/YVTN_repeat-like_dom_sf"/>
</dbReference>
<dbReference type="PROSITE" id="PS50294">
    <property type="entry name" value="WD_REPEATS_REGION"/>
    <property type="match status" value="2"/>
</dbReference>
<keyword evidence="6" id="KW-1185">Reference proteome</keyword>
<comment type="caution">
    <text evidence="5">The sequence shown here is derived from an EMBL/GenBank/DDBJ whole genome shotgun (WGS) entry which is preliminary data.</text>
</comment>
<evidence type="ECO:0000313" key="5">
    <source>
        <dbReference type="EMBL" id="NME71852.1"/>
    </source>
</evidence>
<dbReference type="GO" id="GO:0004197">
    <property type="term" value="F:cysteine-type endopeptidase activity"/>
    <property type="evidence" value="ECO:0007669"/>
    <property type="project" value="InterPro"/>
</dbReference>
<sequence length="1185" mass="134517">MKRYLYQVYLLLSLFFFQSYYSTAQELQLTLSTGHLGKVKHLAITNDAKLLSTAGEDAAVKVWNIDDKRLLYTFYPHEVGITALCFTQDNQYLATAGMDGKVKVIHLKSQEVVYEFEEVEGEVFTLKFVAGFLLFITKGGMIYRLDWENKQLAPDGMEIKSDFGNFSSLNYSFKMKWLTVGKMEGDIVVWRGFDRPTVTKKGLHSDWVSAIDYIPSDSLIVTASWDKTIKVWDINADTLVDQMTSPDNTPIVDLKYSSFFNVLVFATKAQNIYFYESENGKIKKEALGVRDDFEKMIFTESTQHAAFTNKDGTISVWKLEKGNSQTNVTWKPVKGHLVDGEINLSTGAIAFVTTDGIFYSWEPNEHVVAKTWKVHHDHASALEYTLNGNRWITTGADSLVKIWSDQGKLLDTLRLEHKGTTLTNVPIIGQVAVGTKGGDVILWNSKKSTQKLLYQHNGEVAYVENDSDAQKIASIGRDRKLKVYSLEQKKIIFETTVPDLWLNDLEFSEDGKQLVVSGRNGVYAWNCDDWSVIKHDIPEEDILEIDYLSKKRQWIFGKRNGSISIWDKELSKKIEQFEGSSIPMVDIIPYIDQNVFFAIRMNTTFEIWNIEKKRKGGEIIVTDEGKWVIEHHSGLFDVRDLNMSELYYVYGTETIDFDQLKDKYWEPGLAYEILQGNPLRKVPPLSDLSLFPKTNTFEKEGKLYIEVIDRGGGIGGVSLYINNKEVIADVLKEGQKAIFEGKEYYTIPLEKVKIHIIPNQENDITVLTSNKAGTLNGRGIKLKYKGKEIELEAPPTLYGVIVGVSDYRGRLLDLKYAAEDAKAMYEAIDVGSEKLFGVKNSVIQLLTTDAEEELLQPTKENIKTAFESISQRANSSDILFVFLAGHGAVSKNNDGDDDFHFLTKDMSNSDLSDPDIKNNYTINGTELLDWIKEIPISKQVFVVDACHAGSFSTELITSRDYNEEGMKKRALERMRAKTGMFMLSGASSDKVSYESSYLEHGLLTYSLLDYLKRGELDEGRFVDVQDLFAHAVESVPQLASAMSGEQQPEYRVPVGAGSFYIAELSQAVRDSITLSIQKNLISAIYLEDAETWADHLRLSQQVKSYFILKAEEKDLTVRYQKNAKGPNTYIIRGKYEVHKNNILLKLHLISENEVIEKWTVKAKDIKDCQEQLFVNIENYFVEEGK</sequence>
<dbReference type="SUPFAM" id="SSF52129">
    <property type="entry name" value="Caspase-like"/>
    <property type="match status" value="1"/>
</dbReference>
<gene>
    <name evidence="5" type="ORF">HHU12_28055</name>
</gene>
<dbReference type="PROSITE" id="PS00678">
    <property type="entry name" value="WD_REPEATS_1"/>
    <property type="match status" value="2"/>
</dbReference>
<protein>
    <recommendedName>
        <fullName evidence="4">Peptidase C14 caspase domain-containing protein</fullName>
    </recommendedName>
</protein>
<feature type="repeat" description="WD" evidence="3">
    <location>
        <begin position="32"/>
        <end position="73"/>
    </location>
</feature>
<proteinExistence type="predicted"/>
<reference evidence="5 6" key="1">
    <citation type="submission" date="2020-04" db="EMBL/GenBank/DDBJ databases">
        <title>Flammeovirga sp. SR4, a novel species isolated from seawater.</title>
        <authorList>
            <person name="Wang X."/>
        </authorList>
    </citation>
    <scope>NUCLEOTIDE SEQUENCE [LARGE SCALE GENOMIC DNA]</scope>
    <source>
        <strain evidence="5 6">ATCC 23126</strain>
    </source>
</reference>
<dbReference type="InterPro" id="IPR019775">
    <property type="entry name" value="WD40_repeat_CS"/>
</dbReference>
<organism evidence="5 6">
    <name type="scientific">Flammeovirga aprica JL-4</name>
    <dbReference type="NCBI Taxonomy" id="694437"/>
    <lineage>
        <taxon>Bacteria</taxon>
        <taxon>Pseudomonadati</taxon>
        <taxon>Bacteroidota</taxon>
        <taxon>Cytophagia</taxon>
        <taxon>Cytophagales</taxon>
        <taxon>Flammeovirgaceae</taxon>
        <taxon>Flammeovirga</taxon>
    </lineage>
</organism>
<accession>A0A7X9RZW0</accession>
<name>A0A7X9RZW0_9BACT</name>
<dbReference type="AlphaFoldDB" id="A0A7X9RZW0"/>
<dbReference type="PROSITE" id="PS50082">
    <property type="entry name" value="WD_REPEATS_2"/>
    <property type="match status" value="3"/>
</dbReference>
<keyword evidence="1 3" id="KW-0853">WD repeat</keyword>
<keyword evidence="2" id="KW-0677">Repeat</keyword>
<dbReference type="RefSeq" id="WP_169660054.1">
    <property type="nucleotide sequence ID" value="NZ_JABANE010000118.1"/>
</dbReference>
<evidence type="ECO:0000256" key="2">
    <source>
        <dbReference type="ARBA" id="ARBA00022737"/>
    </source>
</evidence>
<dbReference type="InterPro" id="IPR029030">
    <property type="entry name" value="Caspase-like_dom_sf"/>
</dbReference>
<dbReference type="GO" id="GO:0006508">
    <property type="term" value="P:proteolysis"/>
    <property type="evidence" value="ECO:0007669"/>
    <property type="project" value="InterPro"/>
</dbReference>